<reference evidence="2" key="1">
    <citation type="submission" date="2019-08" db="EMBL/GenBank/DDBJ databases">
        <authorList>
            <person name="Kucharzyk K."/>
            <person name="Murdoch R.W."/>
            <person name="Higgins S."/>
            <person name="Loffler F."/>
        </authorList>
    </citation>
    <scope>NUCLEOTIDE SEQUENCE</scope>
</reference>
<sequence length="154" mass="17396">MGLDATVDTNHIDFRFKNTSDHELYIYAYSSENKKAKSRKRDLTIVIYGQPLPEGHEYKTRTVLVSEEPPGEDQITETNKLFIGEENILAEPRPKYTVDMYVDHYVNGSVTEQNYRYTDVYPGNPLRKQVGIKPTPSPVPSPTPTPSPAPVEGP</sequence>
<feature type="region of interest" description="Disordered" evidence="1">
    <location>
        <begin position="122"/>
        <end position="154"/>
    </location>
</feature>
<protein>
    <submittedName>
        <fullName evidence="2">Uncharacterized protein</fullName>
    </submittedName>
</protein>
<feature type="compositionally biased region" description="Pro residues" evidence="1">
    <location>
        <begin position="135"/>
        <end position="154"/>
    </location>
</feature>
<gene>
    <name evidence="2" type="ORF">SDC9_122546</name>
</gene>
<dbReference type="AlphaFoldDB" id="A0A645CFB9"/>
<accession>A0A645CFB9</accession>
<name>A0A645CFB9_9ZZZZ</name>
<dbReference type="EMBL" id="VSSQ01026700">
    <property type="protein sequence ID" value="MPM75552.1"/>
    <property type="molecule type" value="Genomic_DNA"/>
</dbReference>
<comment type="caution">
    <text evidence="2">The sequence shown here is derived from an EMBL/GenBank/DDBJ whole genome shotgun (WGS) entry which is preliminary data.</text>
</comment>
<proteinExistence type="predicted"/>
<organism evidence="2">
    <name type="scientific">bioreactor metagenome</name>
    <dbReference type="NCBI Taxonomy" id="1076179"/>
    <lineage>
        <taxon>unclassified sequences</taxon>
        <taxon>metagenomes</taxon>
        <taxon>ecological metagenomes</taxon>
    </lineage>
</organism>
<evidence type="ECO:0000313" key="2">
    <source>
        <dbReference type="EMBL" id="MPM75552.1"/>
    </source>
</evidence>
<evidence type="ECO:0000256" key="1">
    <source>
        <dbReference type="SAM" id="MobiDB-lite"/>
    </source>
</evidence>